<dbReference type="PROSITE" id="PS00485">
    <property type="entry name" value="A_DEAMINASE"/>
    <property type="match status" value="1"/>
</dbReference>
<evidence type="ECO:0000256" key="2">
    <source>
        <dbReference type="ARBA" id="ARBA00004296"/>
    </source>
</evidence>
<evidence type="ECO:0000256" key="4">
    <source>
        <dbReference type="ARBA" id="ARBA00006676"/>
    </source>
</evidence>
<evidence type="ECO:0000313" key="12">
    <source>
        <dbReference type="Proteomes" id="UP000694416"/>
    </source>
</evidence>
<dbReference type="AlphaFoldDB" id="A0A8C9GEA4"/>
<accession>A0A8C9GEA4</accession>
<dbReference type="GO" id="GO:0046103">
    <property type="term" value="P:inosine biosynthetic process"/>
    <property type="evidence" value="ECO:0007669"/>
    <property type="project" value="TreeGrafter"/>
</dbReference>
<evidence type="ECO:0000313" key="11">
    <source>
        <dbReference type="Ensembl" id="ENSPTEP00000002585.1"/>
    </source>
</evidence>
<sequence>MSTSTYEEINFLKNSDLKSINLAELSKEERYSIWKRIPKCELHCHLDLCFTSDFFLKCVKKFNLEKDLSDEEILDSYLFTKKGKSLSEFVEKALRVSSIYKDYETLEELAYSATIEKYKEGVIIMEFRYSPTFVSSKHNLDVELIHKAFVKGINKAVEKVNNKIHVGLICIGDTGHPLADIKKSAEFCVKYKKDFIGFDHGGYEVNLEKYKDIFNYLTENGIPLSIHAGEDITLPNLDTLYTVINILKVKRIGHGIRVSESKELINLVKEKDLILEINPISNDLLSNVKSMNTHPIRYLYDEGVKVSINSDDPGMFLAEITDNYEELYKHLNFTLEEFMQMNKWAVEKSFVDEKIKSDVLKKYF</sequence>
<evidence type="ECO:0000256" key="8">
    <source>
        <dbReference type="ARBA" id="ARBA00022801"/>
    </source>
</evidence>
<dbReference type="GO" id="GO:0043103">
    <property type="term" value="P:hypoxanthine salvage"/>
    <property type="evidence" value="ECO:0007669"/>
    <property type="project" value="TreeGrafter"/>
</dbReference>
<dbReference type="Gene3D" id="3.20.20.140">
    <property type="entry name" value="Metal-dependent hydrolases"/>
    <property type="match status" value="1"/>
</dbReference>
<dbReference type="InterPro" id="IPR001365">
    <property type="entry name" value="A_deaminase_dom"/>
</dbReference>
<keyword evidence="7" id="KW-0479">Metal-binding</keyword>
<name>A0A8C9GEA4_9PRIM</name>
<dbReference type="GO" id="GO:0060205">
    <property type="term" value="C:cytoplasmic vesicle lumen"/>
    <property type="evidence" value="ECO:0007669"/>
    <property type="project" value="UniProtKB-SubCell"/>
</dbReference>
<comment type="cofactor">
    <cofactor evidence="1">
        <name>Zn(2+)</name>
        <dbReference type="ChEBI" id="CHEBI:29105"/>
    </cofactor>
</comment>
<reference evidence="11" key="2">
    <citation type="submission" date="2025-09" db="UniProtKB">
        <authorList>
            <consortium name="Ensembl"/>
        </authorList>
    </citation>
    <scope>IDENTIFICATION</scope>
</reference>
<dbReference type="GO" id="GO:0006154">
    <property type="term" value="P:adenosine catabolic process"/>
    <property type="evidence" value="ECO:0007669"/>
    <property type="project" value="TreeGrafter"/>
</dbReference>
<keyword evidence="8" id="KW-0378">Hydrolase</keyword>
<dbReference type="GO" id="GO:0004000">
    <property type="term" value="F:adenosine deaminase activity"/>
    <property type="evidence" value="ECO:0007669"/>
    <property type="project" value="UniProtKB-ARBA"/>
</dbReference>
<dbReference type="GO" id="GO:0005829">
    <property type="term" value="C:cytosol"/>
    <property type="evidence" value="ECO:0007669"/>
    <property type="project" value="TreeGrafter"/>
</dbReference>
<dbReference type="GO" id="GO:0060169">
    <property type="term" value="P:negative regulation of adenosine receptor signaling pathway"/>
    <property type="evidence" value="ECO:0007669"/>
    <property type="project" value="TreeGrafter"/>
</dbReference>
<dbReference type="GO" id="GO:0009168">
    <property type="term" value="P:purine ribonucleoside monophosphate biosynthetic process"/>
    <property type="evidence" value="ECO:0007669"/>
    <property type="project" value="InterPro"/>
</dbReference>
<dbReference type="Ensembl" id="ENSPTET00000004031.1">
    <property type="protein sequence ID" value="ENSPTEP00000002585.1"/>
    <property type="gene ID" value="ENSPTEG00000003068.1"/>
</dbReference>
<organism evidence="11 12">
    <name type="scientific">Piliocolobus tephrosceles</name>
    <name type="common">Ugandan red Colobus</name>
    <dbReference type="NCBI Taxonomy" id="591936"/>
    <lineage>
        <taxon>Eukaryota</taxon>
        <taxon>Metazoa</taxon>
        <taxon>Chordata</taxon>
        <taxon>Craniata</taxon>
        <taxon>Vertebrata</taxon>
        <taxon>Euteleostomi</taxon>
        <taxon>Mammalia</taxon>
        <taxon>Eutheria</taxon>
        <taxon>Euarchontoglires</taxon>
        <taxon>Primates</taxon>
        <taxon>Haplorrhini</taxon>
        <taxon>Catarrhini</taxon>
        <taxon>Cercopithecidae</taxon>
        <taxon>Colobinae</taxon>
        <taxon>Piliocolobus</taxon>
    </lineage>
</organism>
<evidence type="ECO:0000256" key="3">
    <source>
        <dbReference type="ARBA" id="ARBA00004321"/>
    </source>
</evidence>
<dbReference type="GO" id="GO:0009897">
    <property type="term" value="C:external side of plasma membrane"/>
    <property type="evidence" value="ECO:0007669"/>
    <property type="project" value="TreeGrafter"/>
</dbReference>
<protein>
    <recommendedName>
        <fullName evidence="6">Adenosine deaminase</fullName>
        <ecNumber evidence="5">3.5.4.4</ecNumber>
    </recommendedName>
</protein>
<evidence type="ECO:0000259" key="10">
    <source>
        <dbReference type="Pfam" id="PF00962"/>
    </source>
</evidence>
<dbReference type="GO" id="GO:0046872">
    <property type="term" value="F:metal ion binding"/>
    <property type="evidence" value="ECO:0007669"/>
    <property type="project" value="UniProtKB-KW"/>
</dbReference>
<dbReference type="SUPFAM" id="SSF51556">
    <property type="entry name" value="Metallo-dependent hydrolases"/>
    <property type="match status" value="1"/>
</dbReference>
<proteinExistence type="inferred from homology"/>
<dbReference type="InterPro" id="IPR032466">
    <property type="entry name" value="Metal_Hydrolase"/>
</dbReference>
<dbReference type="Proteomes" id="UP000694416">
    <property type="component" value="Unplaced"/>
</dbReference>
<dbReference type="InterPro" id="IPR006330">
    <property type="entry name" value="Ado/ade_deaminase"/>
</dbReference>
<dbReference type="PANTHER" id="PTHR11409:SF43">
    <property type="entry name" value="ADENOSINE DEAMINASE"/>
    <property type="match status" value="1"/>
</dbReference>
<dbReference type="Pfam" id="PF00962">
    <property type="entry name" value="A_deaminase"/>
    <property type="match status" value="1"/>
</dbReference>
<feature type="domain" description="Adenosine deaminase" evidence="10">
    <location>
        <begin position="38"/>
        <end position="361"/>
    </location>
</feature>
<evidence type="ECO:0000256" key="6">
    <source>
        <dbReference type="ARBA" id="ARBA00018099"/>
    </source>
</evidence>
<dbReference type="PANTHER" id="PTHR11409">
    <property type="entry name" value="ADENOSINE DEAMINASE"/>
    <property type="match status" value="1"/>
</dbReference>
<reference evidence="11" key="1">
    <citation type="submission" date="2025-08" db="UniProtKB">
        <authorList>
            <consortium name="Ensembl"/>
        </authorList>
    </citation>
    <scope>IDENTIFICATION</scope>
</reference>
<evidence type="ECO:0000256" key="7">
    <source>
        <dbReference type="ARBA" id="ARBA00022723"/>
    </source>
</evidence>
<dbReference type="InterPro" id="IPR006650">
    <property type="entry name" value="A/AMP_deam_AS"/>
</dbReference>
<keyword evidence="12" id="KW-1185">Reference proteome</keyword>
<evidence type="ECO:0000256" key="1">
    <source>
        <dbReference type="ARBA" id="ARBA00001947"/>
    </source>
</evidence>
<evidence type="ECO:0000256" key="5">
    <source>
        <dbReference type="ARBA" id="ARBA00012784"/>
    </source>
</evidence>
<dbReference type="EC" id="3.5.4.4" evidence="5"/>
<comment type="subcellular location">
    <subcellularLocation>
        <location evidence="2">Cell membrane</location>
        <topology evidence="2">Peripheral membrane protein</topology>
        <orientation evidence="2">Extracellular side</orientation>
    </subcellularLocation>
    <subcellularLocation>
        <location evidence="3">Cytoplasmic vesicle lumen</location>
    </subcellularLocation>
</comment>
<evidence type="ECO:0000256" key="9">
    <source>
        <dbReference type="ARBA" id="ARBA00022833"/>
    </source>
</evidence>
<keyword evidence="9" id="KW-0862">Zinc</keyword>
<comment type="similarity">
    <text evidence="4">Belongs to the metallo-dependent hydrolases superfamily. Adenosine and AMP deaminases family.</text>
</comment>